<dbReference type="InterPro" id="IPR011009">
    <property type="entry name" value="Kinase-like_dom_sf"/>
</dbReference>
<comment type="caution">
    <text evidence="13">The sequence shown here is derived from an EMBL/GenBank/DDBJ whole genome shotgun (WGS) entry which is preliminary data.</text>
</comment>
<evidence type="ECO:0000256" key="7">
    <source>
        <dbReference type="ARBA" id="ARBA00022741"/>
    </source>
</evidence>
<dbReference type="PANTHER" id="PTHR45621">
    <property type="entry name" value="OS01G0588500 PROTEIN-RELATED"/>
    <property type="match status" value="1"/>
</dbReference>
<dbReference type="InterPro" id="IPR001245">
    <property type="entry name" value="Ser-Thr/Tyr_kinase_cat_dom"/>
</dbReference>
<evidence type="ECO:0000256" key="2">
    <source>
        <dbReference type="ARBA" id="ARBA00008684"/>
    </source>
</evidence>
<keyword evidence="7" id="KW-0547">Nucleotide-binding</keyword>
<evidence type="ECO:0000256" key="3">
    <source>
        <dbReference type="ARBA" id="ARBA00012513"/>
    </source>
</evidence>
<comment type="subcellular location">
    <subcellularLocation>
        <location evidence="1">Cell membrane</location>
    </subcellularLocation>
</comment>
<dbReference type="Proteomes" id="UP001457282">
    <property type="component" value="Unassembled WGS sequence"/>
</dbReference>
<keyword evidence="8" id="KW-0418">Kinase</keyword>
<name>A0AAW1YAP9_RUBAR</name>
<evidence type="ECO:0000259" key="12">
    <source>
        <dbReference type="PROSITE" id="PS50011"/>
    </source>
</evidence>
<dbReference type="Gene3D" id="1.10.510.10">
    <property type="entry name" value="Transferase(Phosphotransferase) domain 1"/>
    <property type="match status" value="1"/>
</dbReference>
<keyword evidence="14" id="KW-1185">Reference proteome</keyword>
<dbReference type="CDD" id="cd14066">
    <property type="entry name" value="STKc_IRAK"/>
    <property type="match status" value="1"/>
</dbReference>
<evidence type="ECO:0000313" key="14">
    <source>
        <dbReference type="Proteomes" id="UP001457282"/>
    </source>
</evidence>
<dbReference type="Gene3D" id="3.30.200.20">
    <property type="entry name" value="Phosphorylase Kinase, domain 1"/>
    <property type="match status" value="1"/>
</dbReference>
<evidence type="ECO:0000256" key="10">
    <source>
        <dbReference type="ARBA" id="ARBA00023136"/>
    </source>
</evidence>
<proteinExistence type="inferred from homology"/>
<evidence type="ECO:0000256" key="9">
    <source>
        <dbReference type="ARBA" id="ARBA00022840"/>
    </source>
</evidence>
<dbReference type="GO" id="GO:0005524">
    <property type="term" value="F:ATP binding"/>
    <property type="evidence" value="ECO:0007669"/>
    <property type="project" value="UniProtKB-KW"/>
</dbReference>
<keyword evidence="4" id="KW-1003">Cell membrane</keyword>
<evidence type="ECO:0000256" key="11">
    <source>
        <dbReference type="ARBA" id="ARBA00054261"/>
    </source>
</evidence>
<comment type="function">
    <text evidence="11">May be involved in plant defense signaling.</text>
</comment>
<keyword evidence="5" id="KW-0723">Serine/threonine-protein kinase</keyword>
<evidence type="ECO:0000256" key="4">
    <source>
        <dbReference type="ARBA" id="ARBA00022475"/>
    </source>
</evidence>
<comment type="similarity">
    <text evidence="2">Belongs to the protein kinase superfamily. Ser/Thr protein kinase family.</text>
</comment>
<protein>
    <recommendedName>
        <fullName evidence="3">non-specific serine/threonine protein kinase</fullName>
        <ecNumber evidence="3">2.7.11.1</ecNumber>
    </recommendedName>
</protein>
<accession>A0AAW1YAP9</accession>
<dbReference type="GO" id="GO:0004674">
    <property type="term" value="F:protein serine/threonine kinase activity"/>
    <property type="evidence" value="ECO:0007669"/>
    <property type="project" value="UniProtKB-KW"/>
</dbReference>
<dbReference type="SUPFAM" id="SSF56112">
    <property type="entry name" value="Protein kinase-like (PK-like)"/>
    <property type="match status" value="1"/>
</dbReference>
<dbReference type="Pfam" id="PF07714">
    <property type="entry name" value="PK_Tyr_Ser-Thr"/>
    <property type="match status" value="1"/>
</dbReference>
<dbReference type="InterPro" id="IPR000719">
    <property type="entry name" value="Prot_kinase_dom"/>
</dbReference>
<evidence type="ECO:0000256" key="6">
    <source>
        <dbReference type="ARBA" id="ARBA00022679"/>
    </source>
</evidence>
<dbReference type="PROSITE" id="PS50011">
    <property type="entry name" value="PROTEIN_KINASE_DOM"/>
    <property type="match status" value="1"/>
</dbReference>
<keyword evidence="6" id="KW-0808">Transferase</keyword>
<dbReference type="FunFam" id="1.10.510.10:FF:000032">
    <property type="entry name" value="Serine/threonine-protein kinase PBS1"/>
    <property type="match status" value="1"/>
</dbReference>
<dbReference type="InterPro" id="IPR050823">
    <property type="entry name" value="Plant_Ser_Thr_Prot_Kinase"/>
</dbReference>
<dbReference type="EMBL" id="JBEDUW010000002">
    <property type="protein sequence ID" value="KAK9946190.1"/>
    <property type="molecule type" value="Genomic_DNA"/>
</dbReference>
<dbReference type="AlphaFoldDB" id="A0AAW1YAP9"/>
<evidence type="ECO:0000256" key="5">
    <source>
        <dbReference type="ARBA" id="ARBA00022527"/>
    </source>
</evidence>
<evidence type="ECO:0000256" key="1">
    <source>
        <dbReference type="ARBA" id="ARBA00004236"/>
    </source>
</evidence>
<evidence type="ECO:0000313" key="13">
    <source>
        <dbReference type="EMBL" id="KAK9946190.1"/>
    </source>
</evidence>
<organism evidence="13 14">
    <name type="scientific">Rubus argutus</name>
    <name type="common">Southern blackberry</name>
    <dbReference type="NCBI Taxonomy" id="59490"/>
    <lineage>
        <taxon>Eukaryota</taxon>
        <taxon>Viridiplantae</taxon>
        <taxon>Streptophyta</taxon>
        <taxon>Embryophyta</taxon>
        <taxon>Tracheophyta</taxon>
        <taxon>Spermatophyta</taxon>
        <taxon>Magnoliopsida</taxon>
        <taxon>eudicotyledons</taxon>
        <taxon>Gunneridae</taxon>
        <taxon>Pentapetalae</taxon>
        <taxon>rosids</taxon>
        <taxon>fabids</taxon>
        <taxon>Rosales</taxon>
        <taxon>Rosaceae</taxon>
        <taxon>Rosoideae</taxon>
        <taxon>Rosoideae incertae sedis</taxon>
        <taxon>Rubus</taxon>
    </lineage>
</organism>
<evidence type="ECO:0000256" key="8">
    <source>
        <dbReference type="ARBA" id="ARBA00022777"/>
    </source>
</evidence>
<dbReference type="GO" id="GO:0005886">
    <property type="term" value="C:plasma membrane"/>
    <property type="evidence" value="ECO:0007669"/>
    <property type="project" value="UniProtKB-SubCell"/>
</dbReference>
<sequence length="407" mass="45754">MTAEKITWRSIIPGCCYKSSAADSTRQVQDKRTPFLQQRLSIKDVISDPSFADDLSNSFVGLNLHVFSLAELQAITNNFSWSNMLGEGGFGPVYKGFVDDKLRPGTLKAQPVAVKLLDLDGLQGHTEWLAELVFLGQLRHPNIVKLIGYCCEEEHRLLVYEYIARGSLEDQLFRRYSAALPWSTRMKIAVGAAKGLAFLHEADHRPVIFRDFKTSNVLLDSDYTARLSDFGLAKDGPEGEETHVVTRIIGTQGYAAPEYIRTGHLTTKSDVYSFGVVLLELLTGKRALDRTRRSREQCLVEWARPLSKDPRKLNRIMDPRLEGQYPTKGARKAAALAYTCLSRNPKARPMMSDVVMILESLQDFKEALTFGPFVYVAPKEEKDGNEGNGDYKCGYLPLKKIPKRKLI</sequence>
<gene>
    <name evidence="13" type="ORF">M0R45_011665</name>
</gene>
<keyword evidence="10" id="KW-0472">Membrane</keyword>
<dbReference type="FunFam" id="3.30.200.20:FF:000228">
    <property type="entry name" value="Serine/threonine-protein kinase BIK1"/>
    <property type="match status" value="1"/>
</dbReference>
<reference evidence="13 14" key="1">
    <citation type="journal article" date="2023" name="G3 (Bethesda)">
        <title>A chromosome-length genome assembly and annotation of blackberry (Rubus argutus, cv. 'Hillquist').</title>
        <authorList>
            <person name="Bruna T."/>
            <person name="Aryal R."/>
            <person name="Dudchenko O."/>
            <person name="Sargent D.J."/>
            <person name="Mead D."/>
            <person name="Buti M."/>
            <person name="Cavallini A."/>
            <person name="Hytonen T."/>
            <person name="Andres J."/>
            <person name="Pham M."/>
            <person name="Weisz D."/>
            <person name="Mascagni F."/>
            <person name="Usai G."/>
            <person name="Natali L."/>
            <person name="Bassil N."/>
            <person name="Fernandez G.E."/>
            <person name="Lomsadze A."/>
            <person name="Armour M."/>
            <person name="Olukolu B."/>
            <person name="Poorten T."/>
            <person name="Britton C."/>
            <person name="Davik J."/>
            <person name="Ashrafi H."/>
            <person name="Aiden E.L."/>
            <person name="Borodovsky M."/>
            <person name="Worthington M."/>
        </authorList>
    </citation>
    <scope>NUCLEOTIDE SEQUENCE [LARGE SCALE GENOMIC DNA]</scope>
    <source>
        <strain evidence="13">PI 553951</strain>
    </source>
</reference>
<feature type="domain" description="Protein kinase" evidence="12">
    <location>
        <begin position="79"/>
        <end position="361"/>
    </location>
</feature>
<keyword evidence="9" id="KW-0067">ATP-binding</keyword>
<dbReference type="EC" id="2.7.11.1" evidence="3"/>